<dbReference type="Proteomes" id="UP000460549">
    <property type="component" value="Unassembled WGS sequence"/>
</dbReference>
<gene>
    <name evidence="1" type="ORF">FYJ80_08425</name>
</gene>
<protein>
    <submittedName>
        <fullName evidence="1">Uncharacterized protein</fullName>
    </submittedName>
</protein>
<organism evidence="1 2">
    <name type="scientific">Bullifex porci</name>
    <dbReference type="NCBI Taxonomy" id="2606638"/>
    <lineage>
        <taxon>Bacteria</taxon>
        <taxon>Pseudomonadati</taxon>
        <taxon>Spirochaetota</taxon>
        <taxon>Spirochaetia</taxon>
        <taxon>Spirochaetales</taxon>
        <taxon>Spirochaetaceae</taxon>
        <taxon>Bullifex</taxon>
    </lineage>
</organism>
<evidence type="ECO:0000313" key="1">
    <source>
        <dbReference type="EMBL" id="MSU06798.1"/>
    </source>
</evidence>
<dbReference type="RefSeq" id="WP_154425945.1">
    <property type="nucleotide sequence ID" value="NZ_JAQYPZ010000010.1"/>
</dbReference>
<evidence type="ECO:0000313" key="2">
    <source>
        <dbReference type="Proteomes" id="UP000460549"/>
    </source>
</evidence>
<comment type="caution">
    <text evidence="1">The sequence shown here is derived from an EMBL/GenBank/DDBJ whole genome shotgun (WGS) entry which is preliminary data.</text>
</comment>
<name>A0A7X2PE90_9SPIO</name>
<reference evidence="1 2" key="1">
    <citation type="submission" date="2019-08" db="EMBL/GenBank/DDBJ databases">
        <title>In-depth cultivation of the pig gut microbiome towards novel bacterial diversity and tailored functional studies.</title>
        <authorList>
            <person name="Wylensek D."/>
            <person name="Hitch T.C.A."/>
            <person name="Clavel T."/>
        </authorList>
    </citation>
    <scope>NUCLEOTIDE SEQUENCE [LARGE SCALE GENOMIC DNA]</scope>
    <source>
        <strain evidence="1 2">NM-380-WT-3C1</strain>
    </source>
</reference>
<proteinExistence type="predicted"/>
<accession>A0A7X2PE90</accession>
<sequence>MKAKNNFPKKELKKKEKKKCDDSKLTGFATLNQVSGVPKPHPYKSKLQVSPAKIIKEPLVSCSICGETIHNISQAMINPDGSFVHFDCVLEDLKKNHSVHENQTISYIGRGTFALLEKDENGSWSIVERYVYENQESFEKMKAYVEGTKV</sequence>
<dbReference type="AlphaFoldDB" id="A0A7X2PE90"/>
<keyword evidence="2" id="KW-1185">Reference proteome</keyword>
<dbReference type="EMBL" id="VUNN01000017">
    <property type="protein sequence ID" value="MSU06798.1"/>
    <property type="molecule type" value="Genomic_DNA"/>
</dbReference>